<accession>A0A5Q0BM85</accession>
<evidence type="ECO:0000313" key="14">
    <source>
        <dbReference type="Proteomes" id="UP000325755"/>
    </source>
</evidence>
<keyword evidence="4" id="KW-0276">Fatty acid metabolism</keyword>
<evidence type="ECO:0000256" key="3">
    <source>
        <dbReference type="ARBA" id="ARBA00022692"/>
    </source>
</evidence>
<evidence type="ECO:0000256" key="6">
    <source>
        <dbReference type="ARBA" id="ARBA00023002"/>
    </source>
</evidence>
<dbReference type="InterPro" id="IPR002560">
    <property type="entry name" value="Transposase_DDE"/>
</dbReference>
<evidence type="ECO:0000259" key="12">
    <source>
        <dbReference type="Pfam" id="PF01610"/>
    </source>
</evidence>
<proteinExistence type="inferred from homology"/>
<feature type="transmembrane region" description="Helical" evidence="10">
    <location>
        <begin position="135"/>
        <end position="157"/>
    </location>
</feature>
<dbReference type="Proteomes" id="UP000325755">
    <property type="component" value="Chromosome"/>
</dbReference>
<dbReference type="AlphaFoldDB" id="A0A5Q0BM85"/>
<dbReference type="EMBL" id="CP044205">
    <property type="protein sequence ID" value="QFY44953.1"/>
    <property type="molecule type" value="Genomic_DNA"/>
</dbReference>
<evidence type="ECO:0000256" key="2">
    <source>
        <dbReference type="ARBA" id="ARBA00008749"/>
    </source>
</evidence>
<evidence type="ECO:0000256" key="7">
    <source>
        <dbReference type="ARBA" id="ARBA00023004"/>
    </source>
</evidence>
<protein>
    <submittedName>
        <fullName evidence="13">Acyl-CoA desaturase</fullName>
    </submittedName>
</protein>
<keyword evidence="14" id="KW-1185">Reference proteome</keyword>
<feature type="domain" description="Fatty acid desaturase" evidence="11">
    <location>
        <begin position="10"/>
        <end position="225"/>
    </location>
</feature>
<comment type="similarity">
    <text evidence="2">Belongs to the fatty acid desaturase type 2 family.</text>
</comment>
<evidence type="ECO:0000256" key="10">
    <source>
        <dbReference type="SAM" id="Phobius"/>
    </source>
</evidence>
<gene>
    <name evidence="13" type="ORF">F6R98_05350</name>
</gene>
<dbReference type="PANTHER" id="PTHR11351:SF33">
    <property type="entry name" value="DELTA-9 FATTY ACID DESATURASE, DESA"/>
    <property type="match status" value="1"/>
</dbReference>
<dbReference type="OrthoDB" id="9768289at2"/>
<dbReference type="CDD" id="cd03505">
    <property type="entry name" value="Delta9-FADS-like"/>
    <property type="match status" value="1"/>
</dbReference>
<dbReference type="Pfam" id="PF00487">
    <property type="entry name" value="FA_desaturase"/>
    <property type="match status" value="1"/>
</dbReference>
<organism evidence="13 14">
    <name type="scientific">Candidatus Methylospira mobilis</name>
    <dbReference type="NCBI Taxonomy" id="1808979"/>
    <lineage>
        <taxon>Bacteria</taxon>
        <taxon>Pseudomonadati</taxon>
        <taxon>Pseudomonadota</taxon>
        <taxon>Gammaproteobacteria</taxon>
        <taxon>Methylococcales</taxon>
        <taxon>Methylococcaceae</taxon>
        <taxon>Candidatus Methylospira</taxon>
    </lineage>
</organism>
<evidence type="ECO:0000256" key="8">
    <source>
        <dbReference type="ARBA" id="ARBA00023098"/>
    </source>
</evidence>
<reference evidence="13 14" key="1">
    <citation type="submission" date="2019-09" db="EMBL/GenBank/DDBJ databases">
        <title>Ecophysiology of the spiral-shaped methanotroph Methylospira mobilis as revealed by the complete genome sequence.</title>
        <authorList>
            <person name="Oshkin I.Y."/>
            <person name="Dedysh S.N."/>
            <person name="Miroshnikov K."/>
            <person name="Danilova O.V."/>
            <person name="Hakobyan A."/>
            <person name="Liesack W."/>
        </authorList>
    </citation>
    <scope>NUCLEOTIDE SEQUENCE [LARGE SCALE GENOMIC DNA]</scope>
    <source>
        <strain evidence="13 14">Shm1</strain>
    </source>
</reference>
<dbReference type="Pfam" id="PF01610">
    <property type="entry name" value="DDE_Tnp_ISL3"/>
    <property type="match status" value="1"/>
</dbReference>
<evidence type="ECO:0000256" key="5">
    <source>
        <dbReference type="ARBA" id="ARBA00022989"/>
    </source>
</evidence>
<dbReference type="PANTHER" id="PTHR11351">
    <property type="entry name" value="ACYL-COA DESATURASE"/>
    <property type="match status" value="1"/>
</dbReference>
<evidence type="ECO:0000256" key="1">
    <source>
        <dbReference type="ARBA" id="ARBA00004141"/>
    </source>
</evidence>
<keyword evidence="6" id="KW-0560">Oxidoreductase</keyword>
<dbReference type="KEGG" id="mmob:F6R98_05350"/>
<keyword evidence="8" id="KW-0443">Lipid metabolism</keyword>
<keyword evidence="7" id="KW-0408">Iron</keyword>
<feature type="domain" description="Transposase IS204/IS1001/IS1096/IS1165 DDE" evidence="12">
    <location>
        <begin position="282"/>
        <end position="386"/>
    </location>
</feature>
<comment type="subcellular location">
    <subcellularLocation>
        <location evidence="1">Membrane</location>
        <topology evidence="1">Multi-pass membrane protein</topology>
    </subcellularLocation>
</comment>
<dbReference type="GO" id="GO:0016020">
    <property type="term" value="C:membrane"/>
    <property type="evidence" value="ECO:0007669"/>
    <property type="project" value="UniProtKB-SubCell"/>
</dbReference>
<dbReference type="InterPro" id="IPR015876">
    <property type="entry name" value="Acyl-CoA_DS"/>
</dbReference>
<dbReference type="GO" id="GO:0006631">
    <property type="term" value="P:fatty acid metabolic process"/>
    <property type="evidence" value="ECO:0007669"/>
    <property type="project" value="UniProtKB-KW"/>
</dbReference>
<keyword evidence="5 10" id="KW-1133">Transmembrane helix</keyword>
<dbReference type="InterPro" id="IPR005804">
    <property type="entry name" value="FA_desaturase_dom"/>
</dbReference>
<sequence>MLHGLIPLSFWPMLAVTLMLTHVTIVSVTIFLHRHQAHRALSLHASASHFFRFWIWLTTATVTKAWVAIHRKHHARCETPDDPHSPQVLGIGKVLFQGWMLYRREAGNSETLDRFGAGTPDDWLERHLYSRFPNLGIALMLILNLLLFGLAGVAIWAAQMLWIPFWAAGVVNGLGHSLGYRNFETPDASTNLWPIGIIIGGEELHNNHHAYPASARLSYQWWELDIGWMYIRLLALLNLAEVKNVSCKASIQADALNIDLDTVKAVLRNRAHILSLYGRRVVTPAMRQETAKYAGPERRLLRRIRPLLFREYVKADATVRQNFSRILDANQVLATVYQFKQQLKAVWSDSPDSRDERLQRLRIWCQQAQQSGIPWLQHFADILRGYRLQPVH</sequence>
<name>A0A5Q0BM85_9GAMM</name>
<dbReference type="GO" id="GO:0016717">
    <property type="term" value="F:oxidoreductase activity, acting on paired donors, with oxidation of a pair of donors resulting in the reduction of molecular oxygen to two molecules of water"/>
    <property type="evidence" value="ECO:0007669"/>
    <property type="project" value="InterPro"/>
</dbReference>
<keyword evidence="9 10" id="KW-0472">Membrane</keyword>
<evidence type="ECO:0000313" key="13">
    <source>
        <dbReference type="EMBL" id="QFY44953.1"/>
    </source>
</evidence>
<evidence type="ECO:0000256" key="4">
    <source>
        <dbReference type="ARBA" id="ARBA00022832"/>
    </source>
</evidence>
<keyword evidence="3 10" id="KW-0812">Transmembrane</keyword>
<evidence type="ECO:0000256" key="9">
    <source>
        <dbReference type="ARBA" id="ARBA00023136"/>
    </source>
</evidence>
<feature type="transmembrane region" description="Helical" evidence="10">
    <location>
        <begin position="12"/>
        <end position="32"/>
    </location>
</feature>
<evidence type="ECO:0000259" key="11">
    <source>
        <dbReference type="Pfam" id="PF00487"/>
    </source>
</evidence>
<dbReference type="InParanoid" id="A0A5Q0BM85"/>